<evidence type="ECO:0000313" key="3">
    <source>
        <dbReference type="Proteomes" id="UP000000595"/>
    </source>
</evidence>
<accession>Q8PW95</accession>
<dbReference type="InterPro" id="IPR051604">
    <property type="entry name" value="Ergot_Alk_Oxidoreductase"/>
</dbReference>
<dbReference type="SUPFAM" id="SSF51735">
    <property type="entry name" value="NAD(P)-binding Rossmann-fold domains"/>
    <property type="match status" value="1"/>
</dbReference>
<name>Q8PW95_METMA</name>
<dbReference type="Pfam" id="PF05368">
    <property type="entry name" value="NmrA"/>
    <property type="match status" value="1"/>
</dbReference>
<evidence type="ECO:0000313" key="2">
    <source>
        <dbReference type="EMBL" id="AAM31397.1"/>
    </source>
</evidence>
<sequence length="294" mass="32685">MSGRYNMNIILGATGQVGSMLVDNLLGKGQPVRAVVRDGLKAQGLKNKGVEVKIADYLDVEALKKAFQGGSSVFLLTPENPESENFINEIQRIMSNYREAVLSSGISKIVGLSSMGAQHKSGTGNLMASYMLEHAFSDLEIEQVFVRPAYYFSNWLGYLELVREYGILPTFFPPELELPMIAPPDVAGFLSDVMTCKTQQERIYEISGPHDYSSSDIAKIFGDVLNKNVTLQQVLPEEWENTLIQAGFSKDGTRNLMLMTKAVIDGKTKNETTNRLRFSTNFKNYLQSVILNMS</sequence>
<organism evidence="2 3">
    <name type="scientific">Methanosarcina mazei (strain ATCC BAA-159 / DSM 3647 / Goe1 / Go1 / JCM 11833 / OCM 88)</name>
    <name type="common">Methanosarcina frisia</name>
    <dbReference type="NCBI Taxonomy" id="192952"/>
    <lineage>
        <taxon>Archaea</taxon>
        <taxon>Methanobacteriati</taxon>
        <taxon>Methanobacteriota</taxon>
        <taxon>Stenosarchaea group</taxon>
        <taxon>Methanomicrobia</taxon>
        <taxon>Methanosarcinales</taxon>
        <taxon>Methanosarcinaceae</taxon>
        <taxon>Methanosarcina</taxon>
    </lineage>
</organism>
<dbReference type="eggNOG" id="arCOG03015">
    <property type="taxonomic scope" value="Archaea"/>
</dbReference>
<dbReference type="SMR" id="Q8PW95"/>
<dbReference type="PANTHER" id="PTHR43162:SF1">
    <property type="entry name" value="PRESTALK A DIFFERENTIATION PROTEIN A"/>
    <property type="match status" value="1"/>
</dbReference>
<dbReference type="Gene3D" id="3.90.25.10">
    <property type="entry name" value="UDP-galactose 4-epimerase, domain 1"/>
    <property type="match status" value="1"/>
</dbReference>
<dbReference type="KEGG" id="mma:MM_1701"/>
<proteinExistence type="predicted"/>
<dbReference type="PANTHER" id="PTHR43162">
    <property type="match status" value="1"/>
</dbReference>
<dbReference type="HOGENOM" id="CLU_007383_10_5_2"/>
<dbReference type="InterPro" id="IPR036291">
    <property type="entry name" value="NAD(P)-bd_dom_sf"/>
</dbReference>
<dbReference type="InterPro" id="IPR008030">
    <property type="entry name" value="NmrA-like"/>
</dbReference>
<evidence type="ECO:0000259" key="1">
    <source>
        <dbReference type="Pfam" id="PF05368"/>
    </source>
</evidence>
<dbReference type="PATRIC" id="fig|192952.21.peg.1975"/>
<dbReference type="EMBL" id="AE008384">
    <property type="protein sequence ID" value="AAM31397.1"/>
    <property type="molecule type" value="Genomic_DNA"/>
</dbReference>
<dbReference type="Proteomes" id="UP000000595">
    <property type="component" value="Chromosome"/>
</dbReference>
<gene>
    <name evidence="2" type="ordered locus">MM_1701</name>
</gene>
<dbReference type="Gene3D" id="3.40.50.720">
    <property type="entry name" value="NAD(P)-binding Rossmann-like Domain"/>
    <property type="match status" value="1"/>
</dbReference>
<reference evidence="2 3" key="1">
    <citation type="journal article" date="2002" name="J. Mol. Microbiol. Biotechnol.">
        <title>The genome of Methanosarcina mazei: evidence for lateral gene transfer between Bacteria and Archaea.</title>
        <authorList>
            <person name="Deppenmeier U."/>
            <person name="Johann A."/>
            <person name="Hartsch T."/>
            <person name="Merkl R."/>
            <person name="Schmitz R.A."/>
            <person name="Martinez-Arias R."/>
            <person name="Henne A."/>
            <person name="Wiezer A."/>
            <person name="Baumer S."/>
            <person name="Jacobi C."/>
            <person name="Bruggemann H."/>
            <person name="Lienard T."/>
            <person name="Christmann A."/>
            <person name="Bomeke M."/>
            <person name="Steckel S."/>
            <person name="Bhattacharyya A."/>
            <person name="Lykidis A."/>
            <person name="Overbeek R."/>
            <person name="Klenk H.P."/>
            <person name="Gunsalus R.P."/>
            <person name="Fritz H.J."/>
            <person name="Gottschalk G."/>
        </authorList>
    </citation>
    <scope>NUCLEOTIDE SEQUENCE [LARGE SCALE GENOMIC DNA]</scope>
    <source>
        <strain evidence="3">ATCC BAA-159 / DSM 3647 / Goe1 / Go1 / JCM 11833 / OCM 88</strain>
    </source>
</reference>
<protein>
    <submittedName>
        <fullName evidence="2">Putative nucleoside-diphosphate-sugar epimerase</fullName>
    </submittedName>
</protein>
<dbReference type="AlphaFoldDB" id="Q8PW95"/>
<feature type="domain" description="NmrA-like" evidence="1">
    <location>
        <begin position="10"/>
        <end position="243"/>
    </location>
</feature>